<feature type="non-terminal residue" evidence="1">
    <location>
        <position position="73"/>
    </location>
</feature>
<comment type="caution">
    <text evidence="1">The sequence shown here is derived from an EMBL/GenBank/DDBJ whole genome shotgun (WGS) entry which is preliminary data.</text>
</comment>
<sequence length="73" mass="8298">MVSENRTLRFEKGINRQAFRDVPSQIDASSVTFEITTPGKNATILEQNFAFDLVSPAKMYARYIDEAVELIDK</sequence>
<dbReference type="AlphaFoldDB" id="X1MH61"/>
<proteinExistence type="predicted"/>
<protein>
    <submittedName>
        <fullName evidence="1">Uncharacterized protein</fullName>
    </submittedName>
</protein>
<gene>
    <name evidence="1" type="ORF">S06H3_14032</name>
</gene>
<evidence type="ECO:0000313" key="1">
    <source>
        <dbReference type="EMBL" id="GAI17426.1"/>
    </source>
</evidence>
<accession>X1MH61</accession>
<reference evidence="1" key="1">
    <citation type="journal article" date="2014" name="Front. Microbiol.">
        <title>High frequency of phylogenetically diverse reductive dehalogenase-homologous genes in deep subseafloor sedimentary metagenomes.</title>
        <authorList>
            <person name="Kawai M."/>
            <person name="Futagami T."/>
            <person name="Toyoda A."/>
            <person name="Takaki Y."/>
            <person name="Nishi S."/>
            <person name="Hori S."/>
            <person name="Arai W."/>
            <person name="Tsubouchi T."/>
            <person name="Morono Y."/>
            <person name="Uchiyama I."/>
            <person name="Ito T."/>
            <person name="Fujiyama A."/>
            <person name="Inagaki F."/>
            <person name="Takami H."/>
        </authorList>
    </citation>
    <scope>NUCLEOTIDE SEQUENCE</scope>
    <source>
        <strain evidence="1">Expedition CK06-06</strain>
    </source>
</reference>
<organism evidence="1">
    <name type="scientific">marine sediment metagenome</name>
    <dbReference type="NCBI Taxonomy" id="412755"/>
    <lineage>
        <taxon>unclassified sequences</taxon>
        <taxon>metagenomes</taxon>
        <taxon>ecological metagenomes</taxon>
    </lineage>
</organism>
<dbReference type="EMBL" id="BARV01006859">
    <property type="protein sequence ID" value="GAI17426.1"/>
    <property type="molecule type" value="Genomic_DNA"/>
</dbReference>
<name>X1MH61_9ZZZZ</name>